<evidence type="ECO:0000259" key="11">
    <source>
        <dbReference type="PROSITE" id="PS50114"/>
    </source>
</evidence>
<dbReference type="Pfam" id="PF00320">
    <property type="entry name" value="GATA"/>
    <property type="match status" value="1"/>
</dbReference>
<dbReference type="Proteomes" id="UP001293593">
    <property type="component" value="Unassembled WGS sequence"/>
</dbReference>
<dbReference type="InterPro" id="IPR051140">
    <property type="entry name" value="GATA_TF"/>
</dbReference>
<dbReference type="PANTHER" id="PTHR45658:SF134">
    <property type="entry name" value="GATA TYPE ZINC FINGER TRANSCRIPTION FACTOR FAMILY PROTEIN"/>
    <property type="match status" value="1"/>
</dbReference>
<keyword evidence="3 10" id="KW-0863">Zinc-finger</keyword>
<evidence type="ECO:0000256" key="4">
    <source>
        <dbReference type="ARBA" id="ARBA00022833"/>
    </source>
</evidence>
<keyword evidence="2" id="KW-0479">Metal-binding</keyword>
<evidence type="ECO:0000256" key="10">
    <source>
        <dbReference type="PROSITE-ProRule" id="PRU00094"/>
    </source>
</evidence>
<reference evidence="12" key="1">
    <citation type="submission" date="2023-10" db="EMBL/GenBank/DDBJ databases">
        <title>Chromosome-level genome of the transformable northern wattle, Acacia crassicarpa.</title>
        <authorList>
            <person name="Massaro I."/>
            <person name="Sinha N.R."/>
            <person name="Poethig S."/>
            <person name="Leichty A.R."/>
        </authorList>
    </citation>
    <scope>NUCLEOTIDE SEQUENCE</scope>
    <source>
        <strain evidence="12">Acra3RX</strain>
        <tissue evidence="12">Leaf</tissue>
    </source>
</reference>
<evidence type="ECO:0000256" key="5">
    <source>
        <dbReference type="ARBA" id="ARBA00023015"/>
    </source>
</evidence>
<dbReference type="GO" id="GO:0030154">
    <property type="term" value="P:cell differentiation"/>
    <property type="evidence" value="ECO:0007669"/>
    <property type="project" value="TreeGrafter"/>
</dbReference>
<dbReference type="InterPro" id="IPR013088">
    <property type="entry name" value="Znf_NHR/GATA"/>
</dbReference>
<feature type="domain" description="GATA-type" evidence="11">
    <location>
        <begin position="201"/>
        <end position="237"/>
    </location>
</feature>
<dbReference type="Gene3D" id="3.30.50.10">
    <property type="entry name" value="Erythroid Transcription Factor GATA-1, subunit A"/>
    <property type="match status" value="1"/>
</dbReference>
<evidence type="ECO:0000313" key="13">
    <source>
        <dbReference type="Proteomes" id="UP001293593"/>
    </source>
</evidence>
<protein>
    <recommendedName>
        <fullName evidence="11">GATA-type domain-containing protein</fullName>
    </recommendedName>
</protein>
<dbReference type="PROSITE" id="PS00344">
    <property type="entry name" value="GATA_ZN_FINGER_1"/>
    <property type="match status" value="1"/>
</dbReference>
<comment type="similarity">
    <text evidence="1">Belongs to the type IV zinc-finger family. Class A subfamily.</text>
</comment>
<dbReference type="GO" id="GO:0005634">
    <property type="term" value="C:nucleus"/>
    <property type="evidence" value="ECO:0007669"/>
    <property type="project" value="TreeGrafter"/>
</dbReference>
<accession>A0AAE1TII1</accession>
<evidence type="ECO:0000313" key="12">
    <source>
        <dbReference type="EMBL" id="KAK4286442.1"/>
    </source>
</evidence>
<dbReference type="PANTHER" id="PTHR45658">
    <property type="entry name" value="GATA TRANSCRIPTION FACTOR"/>
    <property type="match status" value="1"/>
</dbReference>
<gene>
    <name evidence="12" type="ORF">QN277_002998</name>
</gene>
<keyword evidence="13" id="KW-1185">Reference proteome</keyword>
<keyword evidence="6" id="KW-0238">DNA-binding</keyword>
<name>A0AAE1TII1_9FABA</name>
<keyword evidence="9" id="KW-0539">Nucleus</keyword>
<dbReference type="AlphaFoldDB" id="A0AAE1TII1"/>
<dbReference type="GO" id="GO:0008270">
    <property type="term" value="F:zinc ion binding"/>
    <property type="evidence" value="ECO:0007669"/>
    <property type="project" value="UniProtKB-KW"/>
</dbReference>
<dbReference type="GO" id="GO:0043565">
    <property type="term" value="F:sequence-specific DNA binding"/>
    <property type="evidence" value="ECO:0007669"/>
    <property type="project" value="InterPro"/>
</dbReference>
<evidence type="ECO:0000256" key="6">
    <source>
        <dbReference type="ARBA" id="ARBA00023125"/>
    </source>
</evidence>
<proteinExistence type="inferred from homology"/>
<comment type="caution">
    <text evidence="12">The sequence shown here is derived from an EMBL/GenBank/DDBJ whole genome shotgun (WGS) entry which is preliminary data.</text>
</comment>
<dbReference type="CDD" id="cd00202">
    <property type="entry name" value="ZnF_GATA"/>
    <property type="match status" value="1"/>
</dbReference>
<dbReference type="SMART" id="SM00401">
    <property type="entry name" value="ZnF_GATA"/>
    <property type="match status" value="1"/>
</dbReference>
<organism evidence="12 13">
    <name type="scientific">Acacia crassicarpa</name>
    <name type="common">northern wattle</name>
    <dbReference type="NCBI Taxonomy" id="499986"/>
    <lineage>
        <taxon>Eukaryota</taxon>
        <taxon>Viridiplantae</taxon>
        <taxon>Streptophyta</taxon>
        <taxon>Embryophyta</taxon>
        <taxon>Tracheophyta</taxon>
        <taxon>Spermatophyta</taxon>
        <taxon>Magnoliopsida</taxon>
        <taxon>eudicotyledons</taxon>
        <taxon>Gunneridae</taxon>
        <taxon>Pentapetalae</taxon>
        <taxon>rosids</taxon>
        <taxon>fabids</taxon>
        <taxon>Fabales</taxon>
        <taxon>Fabaceae</taxon>
        <taxon>Caesalpinioideae</taxon>
        <taxon>mimosoid clade</taxon>
        <taxon>Acacieae</taxon>
        <taxon>Acacia</taxon>
    </lineage>
</organism>
<dbReference type="FunFam" id="3.30.50.10:FF:000018">
    <property type="entry name" value="GATA transcription factor"/>
    <property type="match status" value="1"/>
</dbReference>
<keyword evidence="4" id="KW-0862">Zinc</keyword>
<evidence type="ECO:0000256" key="9">
    <source>
        <dbReference type="ARBA" id="ARBA00023242"/>
    </source>
</evidence>
<dbReference type="InterPro" id="IPR000679">
    <property type="entry name" value="Znf_GATA"/>
</dbReference>
<keyword evidence="8" id="KW-0804">Transcription</keyword>
<dbReference type="PROSITE" id="PS50114">
    <property type="entry name" value="GATA_ZN_FINGER_2"/>
    <property type="match status" value="1"/>
</dbReference>
<evidence type="ECO:0000256" key="8">
    <source>
        <dbReference type="ARBA" id="ARBA00023163"/>
    </source>
</evidence>
<evidence type="ECO:0000256" key="2">
    <source>
        <dbReference type="ARBA" id="ARBA00022723"/>
    </source>
</evidence>
<dbReference type="GO" id="GO:0006355">
    <property type="term" value="P:regulation of DNA-templated transcription"/>
    <property type="evidence" value="ECO:0007669"/>
    <property type="project" value="InterPro"/>
</dbReference>
<sequence length="286" mass="31839">MKDPLFLDKSFNGLPDEIFDDVIKFFDFPLEDVDANIAEEEDWDAQFKRIEEPSFDVFSVSSSELSGKTQNDNLHLGNGRTSSACKETSAPVAKPNIYLKKKDQPQFRTYSPVSVFESTTSSSGESSNFELPIIPGKRPRGRRRRLSSFTSLLPIRLALRKSQKGAAAVELLNGVKRKQRTKDLSILSSEVKMKKSSLRDSGAPTKCMHCEATKTPQWREGPMGPKTLCNACGVRYRSGRLFPEYRPAASPTFVPSLHSNSHKKVIEMRNSVMQESGASILGLSSI</sequence>
<evidence type="ECO:0000256" key="3">
    <source>
        <dbReference type="ARBA" id="ARBA00022771"/>
    </source>
</evidence>
<evidence type="ECO:0000256" key="7">
    <source>
        <dbReference type="ARBA" id="ARBA00023159"/>
    </source>
</evidence>
<dbReference type="SUPFAM" id="SSF57716">
    <property type="entry name" value="Glucocorticoid receptor-like (DNA-binding domain)"/>
    <property type="match status" value="1"/>
</dbReference>
<dbReference type="EMBL" id="JAWXYG010000001">
    <property type="protein sequence ID" value="KAK4286442.1"/>
    <property type="molecule type" value="Genomic_DNA"/>
</dbReference>
<keyword evidence="7" id="KW-0010">Activator</keyword>
<keyword evidence="5" id="KW-0805">Transcription regulation</keyword>
<evidence type="ECO:0000256" key="1">
    <source>
        <dbReference type="ARBA" id="ARBA00005694"/>
    </source>
</evidence>